<proteinExistence type="inferred from homology"/>
<reference evidence="22 23" key="1">
    <citation type="submission" date="2013-01" db="EMBL/GenBank/DDBJ databases">
        <title>Whole genome shotgun sequence of Gordonia soli NBRC 108243.</title>
        <authorList>
            <person name="Isaki-Nakamura S."/>
            <person name="Hosoyama A."/>
            <person name="Tsuchikane K."/>
            <person name="Ando Y."/>
            <person name="Baba S."/>
            <person name="Ohji S."/>
            <person name="Hamada M."/>
            <person name="Tamura T."/>
            <person name="Yamazoe A."/>
            <person name="Yamazaki S."/>
            <person name="Fujita N."/>
        </authorList>
    </citation>
    <scope>NUCLEOTIDE SEQUENCE [LARGE SCALE GENOMIC DNA]</scope>
    <source>
        <strain evidence="22 23">NBRC 108243</strain>
    </source>
</reference>
<feature type="region of interest" description="Disordered" evidence="19">
    <location>
        <begin position="236"/>
        <end position="255"/>
    </location>
</feature>
<dbReference type="GO" id="GO:0008270">
    <property type="term" value="F:zinc ion binding"/>
    <property type="evidence" value="ECO:0007669"/>
    <property type="project" value="UniProtKB-KW"/>
</dbReference>
<evidence type="ECO:0000256" key="12">
    <source>
        <dbReference type="ARBA" id="ARBA00022771"/>
    </source>
</evidence>
<dbReference type="EMBL" id="BANX01000014">
    <property type="protein sequence ID" value="GAC68201.1"/>
    <property type="molecule type" value="Genomic_DNA"/>
</dbReference>
<dbReference type="STRING" id="1223545.GS4_14_00300"/>
<keyword evidence="9" id="KW-0444">Lipid biosynthesis</keyword>
<keyword evidence="13" id="KW-0276">Fatty acid metabolism</keyword>
<dbReference type="GO" id="GO:2001295">
    <property type="term" value="P:malonyl-CoA biosynthetic process"/>
    <property type="evidence" value="ECO:0007669"/>
    <property type="project" value="TreeGrafter"/>
</dbReference>
<dbReference type="PRINTS" id="PR01070">
    <property type="entry name" value="ACCCTRFRASEB"/>
</dbReference>
<sequence length="485" mass="50382">MSEPSRRSAPELIAALIAPGTWESWDQPVGTRDVEAGYAASLARAAERTGEDESVVTGRGVVGGADIAIIVSEFGFLGGSIGAATGTRVIAAIRRATDEGLPVLALPASGGTRMQEGTSAFLQMVAITGAVLDHRRAGLPYLVYLRSPTTGGVFASWGSLGHVTWAEPEALIGFLGPRVYDGLYGRPFPDGVQTAENLREHGLVDDVVPIPEIATTVGAMVRAMRGDQAGSVADFRPPIAQPSGGAAVSGASATPRRDVWESVDATRSADRAGIADLLDAERTAVIRDRGPIWLTATEFGGVRTICVGHDRRAQARGELIGPDDLRVARRAVTLASELSLPLVTVIDTPGAELSTDAEEGGLAGEIAQCTADLVGAATPTVSVLMGQGAGGAALALFPTDRRIATDDGWLSPLPPEGASLIVHRDLDHAAELARAQGISAVDLAASGMVDRLVSVDGDWVRRLRAEIAEQLAGLRPSTDARVRVP</sequence>
<comment type="caution">
    <text evidence="22">The sequence shown here is derived from an EMBL/GenBank/DDBJ whole genome shotgun (WGS) entry which is preliminary data.</text>
</comment>
<evidence type="ECO:0000256" key="9">
    <source>
        <dbReference type="ARBA" id="ARBA00022516"/>
    </source>
</evidence>
<keyword evidence="12" id="KW-0862">Zinc</keyword>
<dbReference type="Gene3D" id="3.90.226.10">
    <property type="entry name" value="2-enoyl-CoA Hydratase, Chain A, domain 1"/>
    <property type="match status" value="2"/>
</dbReference>
<dbReference type="InterPro" id="IPR001095">
    <property type="entry name" value="Acetyl_CoA_COase_a_su"/>
</dbReference>
<evidence type="ECO:0000256" key="14">
    <source>
        <dbReference type="ARBA" id="ARBA00022840"/>
    </source>
</evidence>
<keyword evidence="10" id="KW-0808">Transferase</keyword>
<evidence type="ECO:0000256" key="7">
    <source>
        <dbReference type="ARBA" id="ARBA00011883"/>
    </source>
</evidence>
<keyword evidence="14" id="KW-0067">ATP-binding</keyword>
<dbReference type="eggNOG" id="COG0825">
    <property type="taxonomic scope" value="Bacteria"/>
</dbReference>
<dbReference type="Pfam" id="PF03255">
    <property type="entry name" value="ACCA"/>
    <property type="match status" value="1"/>
</dbReference>
<dbReference type="PANTHER" id="PTHR42995">
    <property type="entry name" value="ACETYL-COENZYME A CARBOXYLASE CARBOXYL TRANSFERASE SUBUNIT BETA, CHLOROPLASTIC"/>
    <property type="match status" value="1"/>
</dbReference>
<evidence type="ECO:0000256" key="16">
    <source>
        <dbReference type="ARBA" id="ARBA00023160"/>
    </source>
</evidence>
<keyword evidence="11" id="KW-0547">Nucleotide-binding</keyword>
<dbReference type="InterPro" id="IPR000438">
    <property type="entry name" value="Acetyl_CoA_COase_Trfase_b_su"/>
</dbReference>
<evidence type="ECO:0000256" key="5">
    <source>
        <dbReference type="ARBA" id="ARBA00010284"/>
    </source>
</evidence>
<dbReference type="PANTHER" id="PTHR42995:SF5">
    <property type="entry name" value="ACETYL-COENZYME A CARBOXYLASE CARBOXYL TRANSFERASE SUBUNIT BETA, CHLOROPLASTIC"/>
    <property type="match status" value="1"/>
</dbReference>
<protein>
    <recommendedName>
        <fullName evidence="8">Acetyl-coenzyme A carboxylase carboxyl transferase subunits beta/alpha</fullName>
        <ecNumber evidence="7">2.1.3.15</ecNumber>
    </recommendedName>
</protein>
<dbReference type="InterPro" id="IPR011762">
    <property type="entry name" value="COA_CT_N"/>
</dbReference>
<dbReference type="AlphaFoldDB" id="M0QIS5"/>
<evidence type="ECO:0000259" key="20">
    <source>
        <dbReference type="PROSITE" id="PS50980"/>
    </source>
</evidence>
<feature type="domain" description="CoA carboxyltransferase N-terminal" evidence="20">
    <location>
        <begin position="1"/>
        <end position="239"/>
    </location>
</feature>
<dbReference type="eggNOG" id="COG0777">
    <property type="taxonomic scope" value="Bacteria"/>
</dbReference>
<dbReference type="GO" id="GO:0003989">
    <property type="term" value="F:acetyl-CoA carboxylase activity"/>
    <property type="evidence" value="ECO:0007669"/>
    <property type="project" value="InterPro"/>
</dbReference>
<dbReference type="GO" id="GO:0006633">
    <property type="term" value="P:fatty acid biosynthetic process"/>
    <property type="evidence" value="ECO:0007669"/>
    <property type="project" value="UniProtKB-KW"/>
</dbReference>
<dbReference type="EC" id="2.1.3.15" evidence="7"/>
<evidence type="ECO:0000256" key="13">
    <source>
        <dbReference type="ARBA" id="ARBA00022832"/>
    </source>
</evidence>
<evidence type="ECO:0000256" key="10">
    <source>
        <dbReference type="ARBA" id="ARBA00022679"/>
    </source>
</evidence>
<keyword evidence="12" id="KW-0479">Metal-binding</keyword>
<comment type="subunit">
    <text evidence="6">Acetyl-CoA carboxylase is a heterotetramer composed of biotin carboxyl carrier protein (AccB), biotin carboxylase (AccC) and two subunits of ACCase subunit beta/alpha.</text>
</comment>
<feature type="domain" description="CoA carboxyltransferase C-terminal" evidence="21">
    <location>
        <begin position="251"/>
        <end position="473"/>
    </location>
</feature>
<dbReference type="Pfam" id="PF01039">
    <property type="entry name" value="Carboxyl_trans"/>
    <property type="match status" value="1"/>
</dbReference>
<evidence type="ECO:0000256" key="8">
    <source>
        <dbReference type="ARBA" id="ARBA00018312"/>
    </source>
</evidence>
<evidence type="ECO:0000256" key="3">
    <source>
        <dbReference type="ARBA" id="ARBA00006102"/>
    </source>
</evidence>
<evidence type="ECO:0000313" key="22">
    <source>
        <dbReference type="EMBL" id="GAC68201.1"/>
    </source>
</evidence>
<comment type="function">
    <text evidence="17">Component of the acetyl coenzyme A carboxylase (ACC) complex. Biotin carboxylase (BC) catalyzes the carboxylation of biotin on its carrier protein (BCCP) and then the CO(2) group is transferred by the transcarboxylase to acetyl-CoA to form malonyl-CoA.</text>
</comment>
<evidence type="ECO:0000256" key="6">
    <source>
        <dbReference type="ARBA" id="ARBA00011664"/>
    </source>
</evidence>
<comment type="cofactor">
    <cofactor evidence="1">
        <name>Zn(2+)</name>
        <dbReference type="ChEBI" id="CHEBI:29105"/>
    </cofactor>
</comment>
<keyword evidence="12" id="KW-0863">Zinc-finger</keyword>
<dbReference type="GO" id="GO:0016743">
    <property type="term" value="F:carboxyl- or carbamoyltransferase activity"/>
    <property type="evidence" value="ECO:0007669"/>
    <property type="project" value="InterPro"/>
</dbReference>
<evidence type="ECO:0000256" key="15">
    <source>
        <dbReference type="ARBA" id="ARBA00023098"/>
    </source>
</evidence>
<dbReference type="PROSITE" id="PS50989">
    <property type="entry name" value="COA_CT_CTER"/>
    <property type="match status" value="1"/>
</dbReference>
<comment type="catalytic activity">
    <reaction evidence="18">
        <text>N(6)-carboxybiotinyl-L-lysyl-[protein] + acetyl-CoA = N(6)-biotinyl-L-lysyl-[protein] + malonyl-CoA</text>
        <dbReference type="Rhea" id="RHEA:54728"/>
        <dbReference type="Rhea" id="RHEA-COMP:10505"/>
        <dbReference type="Rhea" id="RHEA-COMP:10506"/>
        <dbReference type="ChEBI" id="CHEBI:57288"/>
        <dbReference type="ChEBI" id="CHEBI:57384"/>
        <dbReference type="ChEBI" id="CHEBI:83144"/>
        <dbReference type="ChEBI" id="CHEBI:83145"/>
        <dbReference type="EC" id="2.1.3.15"/>
    </reaction>
</comment>
<evidence type="ECO:0000256" key="17">
    <source>
        <dbReference type="ARBA" id="ARBA00025280"/>
    </source>
</evidence>
<comment type="similarity">
    <text evidence="5">In the N-terminal section; belongs to the AccD/PCCB family.</text>
</comment>
<keyword evidence="23" id="KW-1185">Reference proteome</keyword>
<comment type="similarity">
    <text evidence="3">Belongs to the AccD/PCCB family.</text>
</comment>
<dbReference type="InterPro" id="IPR034733">
    <property type="entry name" value="AcCoA_carboxyl_beta"/>
</dbReference>
<name>M0QIS5_9ACTN</name>
<dbReference type="InterPro" id="IPR029045">
    <property type="entry name" value="ClpP/crotonase-like_dom_sf"/>
</dbReference>
<evidence type="ECO:0000256" key="1">
    <source>
        <dbReference type="ARBA" id="ARBA00001947"/>
    </source>
</evidence>
<gene>
    <name evidence="22" type="primary">accD</name>
    <name evidence="22" type="ORF">GS4_14_00300</name>
</gene>
<dbReference type="PROSITE" id="PS50980">
    <property type="entry name" value="COA_CT_NTER"/>
    <property type="match status" value="1"/>
</dbReference>
<dbReference type="OrthoDB" id="9772975at2"/>
<dbReference type="RefSeq" id="WP_007620147.1">
    <property type="nucleotide sequence ID" value="NZ_BANX01000014.1"/>
</dbReference>
<dbReference type="Proteomes" id="UP000011666">
    <property type="component" value="Unassembled WGS sequence"/>
</dbReference>
<evidence type="ECO:0000313" key="23">
    <source>
        <dbReference type="Proteomes" id="UP000011666"/>
    </source>
</evidence>
<accession>M0QIS5</accession>
<organism evidence="22 23">
    <name type="scientific">Gordonia soli NBRC 108243</name>
    <dbReference type="NCBI Taxonomy" id="1223545"/>
    <lineage>
        <taxon>Bacteria</taxon>
        <taxon>Bacillati</taxon>
        <taxon>Actinomycetota</taxon>
        <taxon>Actinomycetes</taxon>
        <taxon>Mycobacteriales</taxon>
        <taxon>Gordoniaceae</taxon>
        <taxon>Gordonia</taxon>
    </lineage>
</organism>
<comment type="similarity">
    <text evidence="4">In the C-terminal section; belongs to the AccA family.</text>
</comment>
<comment type="subcellular location">
    <subcellularLocation>
        <location evidence="2">Cytoplasm</location>
    </subcellularLocation>
</comment>
<keyword evidence="16" id="KW-0275">Fatty acid biosynthesis</keyword>
<dbReference type="GO" id="GO:0009317">
    <property type="term" value="C:acetyl-CoA carboxylase complex"/>
    <property type="evidence" value="ECO:0007669"/>
    <property type="project" value="InterPro"/>
</dbReference>
<evidence type="ECO:0000256" key="11">
    <source>
        <dbReference type="ARBA" id="ARBA00022741"/>
    </source>
</evidence>
<evidence type="ECO:0000256" key="4">
    <source>
        <dbReference type="ARBA" id="ARBA00006276"/>
    </source>
</evidence>
<evidence type="ECO:0000259" key="21">
    <source>
        <dbReference type="PROSITE" id="PS50989"/>
    </source>
</evidence>
<dbReference type="GO" id="GO:0005524">
    <property type="term" value="F:ATP binding"/>
    <property type="evidence" value="ECO:0007669"/>
    <property type="project" value="UniProtKB-KW"/>
</dbReference>
<dbReference type="InterPro" id="IPR011763">
    <property type="entry name" value="COA_CT_C"/>
</dbReference>
<evidence type="ECO:0000256" key="18">
    <source>
        <dbReference type="ARBA" id="ARBA00049152"/>
    </source>
</evidence>
<evidence type="ECO:0000256" key="2">
    <source>
        <dbReference type="ARBA" id="ARBA00004496"/>
    </source>
</evidence>
<dbReference type="SUPFAM" id="SSF52096">
    <property type="entry name" value="ClpP/crotonase"/>
    <property type="match status" value="2"/>
</dbReference>
<evidence type="ECO:0000256" key="19">
    <source>
        <dbReference type="SAM" id="MobiDB-lite"/>
    </source>
</evidence>
<feature type="compositionally biased region" description="Low complexity" evidence="19">
    <location>
        <begin position="243"/>
        <end position="253"/>
    </location>
</feature>
<keyword evidence="15" id="KW-0443">Lipid metabolism</keyword>